<feature type="signal peptide" evidence="1">
    <location>
        <begin position="1"/>
        <end position="18"/>
    </location>
</feature>
<evidence type="ECO:0000313" key="3">
    <source>
        <dbReference type="Proteomes" id="UP000075391"/>
    </source>
</evidence>
<evidence type="ECO:0000256" key="1">
    <source>
        <dbReference type="SAM" id="SignalP"/>
    </source>
</evidence>
<dbReference type="Proteomes" id="UP000075391">
    <property type="component" value="Unassembled WGS sequence"/>
</dbReference>
<dbReference type="OrthoDB" id="5289545at2"/>
<name>A0A150WFN2_BDEBC</name>
<dbReference type="RefSeq" id="WP_063243924.1">
    <property type="nucleotide sequence ID" value="NZ_LUKF01000016.1"/>
</dbReference>
<reference evidence="2 3" key="1">
    <citation type="submission" date="2016-03" db="EMBL/GenBank/DDBJ databases">
        <authorList>
            <person name="Ploux O."/>
        </authorList>
    </citation>
    <scope>NUCLEOTIDE SEQUENCE [LARGE SCALE GENOMIC DNA]</scope>
    <source>
        <strain evidence="2 3">BER2</strain>
    </source>
</reference>
<sequence>MLLRLILFLLFVSCLASANTLPSALRDGSTRFLARSLGSSCYTMDSVQKGLPCNPAAVAKDRARRFDADIFMGSNLEYIKEAEDLLQGNEDEAAVAKFFSRRENIEGEFSFEASFQAPKWGVSFEPYRIVAISRMENPSLPMIDLLLAEEQSVKAQVGTYLYDNLYAGLQVRYTHVRFIGQYFALSEAFAGNSKEILAPETQELVYVEPGLLYAWEDLAWQPQISAMLSQWGFSDRKTEEYPIKPEGLLGASVKPLVPLGLFELGVQFHLHSKTENARDAFRVAAAYELGILHAVASVSEYDHSAGFLLTFKNFTSGLTYWSEKVSRGVFIQMGITL</sequence>
<accession>A0A150WFN2</accession>
<dbReference type="AlphaFoldDB" id="A0A150WFN2"/>
<gene>
    <name evidence="2" type="ORF">AZI85_06010</name>
</gene>
<evidence type="ECO:0000313" key="2">
    <source>
        <dbReference type="EMBL" id="KYG61774.1"/>
    </source>
</evidence>
<proteinExistence type="predicted"/>
<organism evidence="2 3">
    <name type="scientific">Bdellovibrio bacteriovorus</name>
    <dbReference type="NCBI Taxonomy" id="959"/>
    <lineage>
        <taxon>Bacteria</taxon>
        <taxon>Pseudomonadati</taxon>
        <taxon>Bdellovibrionota</taxon>
        <taxon>Bdellovibrionia</taxon>
        <taxon>Bdellovibrionales</taxon>
        <taxon>Pseudobdellovibrionaceae</taxon>
        <taxon>Bdellovibrio</taxon>
    </lineage>
</organism>
<feature type="chain" id="PRO_5007572740" evidence="1">
    <location>
        <begin position="19"/>
        <end position="337"/>
    </location>
</feature>
<protein>
    <submittedName>
        <fullName evidence="2">Uncharacterized protein</fullName>
    </submittedName>
</protein>
<dbReference type="EMBL" id="LUKF01000016">
    <property type="protein sequence ID" value="KYG61774.1"/>
    <property type="molecule type" value="Genomic_DNA"/>
</dbReference>
<comment type="caution">
    <text evidence="2">The sequence shown here is derived from an EMBL/GenBank/DDBJ whole genome shotgun (WGS) entry which is preliminary data.</text>
</comment>
<keyword evidence="1" id="KW-0732">Signal</keyword>